<evidence type="ECO:0000313" key="7">
    <source>
        <dbReference type="Proteomes" id="UP000835052"/>
    </source>
</evidence>
<accession>A0A8S1HXK1</accession>
<dbReference type="Proteomes" id="UP000835052">
    <property type="component" value="Unassembled WGS sequence"/>
</dbReference>
<dbReference type="PANTHER" id="PTHR24418">
    <property type="entry name" value="TYROSINE-PROTEIN KINASE"/>
    <property type="match status" value="1"/>
</dbReference>
<keyword evidence="1 3" id="KW-0547">Nucleotide-binding</keyword>
<dbReference type="GO" id="GO:0005524">
    <property type="term" value="F:ATP binding"/>
    <property type="evidence" value="ECO:0007669"/>
    <property type="project" value="UniProtKB-UniRule"/>
</dbReference>
<protein>
    <recommendedName>
        <fullName evidence="5">Protein kinase domain-containing protein</fullName>
    </recommendedName>
</protein>
<keyword evidence="2 3" id="KW-0067">ATP-binding</keyword>
<gene>
    <name evidence="6" type="ORF">CAUJ_LOCUS16031</name>
</gene>
<dbReference type="EMBL" id="CAJGYM010000242">
    <property type="protein sequence ID" value="CAD6200132.1"/>
    <property type="molecule type" value="Genomic_DNA"/>
</dbReference>
<dbReference type="AlphaFoldDB" id="A0A8S1HXK1"/>
<dbReference type="SUPFAM" id="SSF55550">
    <property type="entry name" value="SH2 domain"/>
    <property type="match status" value="1"/>
</dbReference>
<dbReference type="InterPro" id="IPR017441">
    <property type="entry name" value="Protein_kinase_ATP_BS"/>
</dbReference>
<reference evidence="6" key="1">
    <citation type="submission" date="2020-10" db="EMBL/GenBank/DDBJ databases">
        <authorList>
            <person name="Kikuchi T."/>
        </authorList>
    </citation>
    <scope>NUCLEOTIDE SEQUENCE</scope>
    <source>
        <strain evidence="6">NKZ352</strain>
    </source>
</reference>
<evidence type="ECO:0000313" key="6">
    <source>
        <dbReference type="EMBL" id="CAD6200132.1"/>
    </source>
</evidence>
<dbReference type="InterPro" id="IPR001245">
    <property type="entry name" value="Ser-Thr/Tyr_kinase_cat_dom"/>
</dbReference>
<dbReference type="InterPro" id="IPR000719">
    <property type="entry name" value="Prot_kinase_dom"/>
</dbReference>
<sequence>MFPGLKATPPGYEIEGSEAAHSGVLPKTEDKVLSEIKSTEGKGSGGIREGQLMTAEERKKMVAMRDTDDLHHIIVPLREERNFQIDDETFLENLYFFHGYLPQTETRAFIRRAGDFLVRKWEDEGNDFTVLSVGVLLKYTRDERDDLDDTYESREPVRIQDYIVSRSKLLLTAPKQGVTKKINLRRPCLKRYFEFRSNQIEKKKTLGSGAFGEVFLGKINAIGIAELKVAVKALLKDAPNSSQLSEKMLEEARIMLSLHHDHVIEIYGWAIDKKPFMILMEMMDGGSLDSFF</sequence>
<name>A0A8S1HXK1_9PELO</name>
<dbReference type="PROSITE" id="PS50011">
    <property type="entry name" value="PROTEIN_KINASE_DOM"/>
    <property type="match status" value="1"/>
</dbReference>
<organism evidence="6 7">
    <name type="scientific">Caenorhabditis auriculariae</name>
    <dbReference type="NCBI Taxonomy" id="2777116"/>
    <lineage>
        <taxon>Eukaryota</taxon>
        <taxon>Metazoa</taxon>
        <taxon>Ecdysozoa</taxon>
        <taxon>Nematoda</taxon>
        <taxon>Chromadorea</taxon>
        <taxon>Rhabditida</taxon>
        <taxon>Rhabditina</taxon>
        <taxon>Rhabditomorpha</taxon>
        <taxon>Rhabditoidea</taxon>
        <taxon>Rhabditidae</taxon>
        <taxon>Peloderinae</taxon>
        <taxon>Caenorhabditis</taxon>
    </lineage>
</organism>
<evidence type="ECO:0000256" key="3">
    <source>
        <dbReference type="PROSITE-ProRule" id="PRU10141"/>
    </source>
</evidence>
<dbReference type="InterPro" id="IPR050198">
    <property type="entry name" value="Non-receptor_tyrosine_kinases"/>
</dbReference>
<evidence type="ECO:0000256" key="1">
    <source>
        <dbReference type="ARBA" id="ARBA00022741"/>
    </source>
</evidence>
<dbReference type="Gene3D" id="3.30.200.20">
    <property type="entry name" value="Phosphorylase Kinase, domain 1"/>
    <property type="match status" value="1"/>
</dbReference>
<dbReference type="GO" id="GO:0004672">
    <property type="term" value="F:protein kinase activity"/>
    <property type="evidence" value="ECO:0007669"/>
    <property type="project" value="InterPro"/>
</dbReference>
<dbReference type="SUPFAM" id="SSF56112">
    <property type="entry name" value="Protein kinase-like (PK-like)"/>
    <property type="match status" value="1"/>
</dbReference>
<dbReference type="InterPro" id="IPR011009">
    <property type="entry name" value="Kinase-like_dom_sf"/>
</dbReference>
<feature type="region of interest" description="Disordered" evidence="4">
    <location>
        <begin position="1"/>
        <end position="25"/>
    </location>
</feature>
<evidence type="ECO:0000259" key="5">
    <source>
        <dbReference type="PROSITE" id="PS50011"/>
    </source>
</evidence>
<feature type="binding site" evidence="3">
    <location>
        <position position="232"/>
    </location>
    <ligand>
        <name>ATP</name>
        <dbReference type="ChEBI" id="CHEBI:30616"/>
    </ligand>
</feature>
<feature type="domain" description="Protein kinase" evidence="5">
    <location>
        <begin position="200"/>
        <end position="292"/>
    </location>
</feature>
<comment type="caution">
    <text evidence="6">The sequence shown here is derived from an EMBL/GenBank/DDBJ whole genome shotgun (WGS) entry which is preliminary data.</text>
</comment>
<dbReference type="OrthoDB" id="5836549at2759"/>
<proteinExistence type="predicted"/>
<keyword evidence="7" id="KW-1185">Reference proteome</keyword>
<evidence type="ECO:0000256" key="2">
    <source>
        <dbReference type="ARBA" id="ARBA00022840"/>
    </source>
</evidence>
<dbReference type="Pfam" id="PF07714">
    <property type="entry name" value="PK_Tyr_Ser-Thr"/>
    <property type="match status" value="1"/>
</dbReference>
<dbReference type="PROSITE" id="PS00107">
    <property type="entry name" value="PROTEIN_KINASE_ATP"/>
    <property type="match status" value="1"/>
</dbReference>
<evidence type="ECO:0000256" key="4">
    <source>
        <dbReference type="SAM" id="MobiDB-lite"/>
    </source>
</evidence>
<dbReference type="InterPro" id="IPR036860">
    <property type="entry name" value="SH2_dom_sf"/>
</dbReference>